<reference evidence="1" key="1">
    <citation type="submission" date="2019-08" db="EMBL/GenBank/DDBJ databases">
        <authorList>
            <person name="Kucharzyk K."/>
            <person name="Murdoch R.W."/>
            <person name="Higgins S."/>
            <person name="Loffler F."/>
        </authorList>
    </citation>
    <scope>NUCLEOTIDE SEQUENCE</scope>
</reference>
<dbReference type="EMBL" id="VSSQ01034854">
    <property type="protein sequence ID" value="MPM86928.1"/>
    <property type="molecule type" value="Genomic_DNA"/>
</dbReference>
<name>A0A645DD15_9ZZZZ</name>
<dbReference type="AlphaFoldDB" id="A0A645DD15"/>
<evidence type="ECO:0000313" key="1">
    <source>
        <dbReference type="EMBL" id="MPM86928.1"/>
    </source>
</evidence>
<protein>
    <submittedName>
        <fullName evidence="1">Uncharacterized protein</fullName>
    </submittedName>
</protein>
<organism evidence="1">
    <name type="scientific">bioreactor metagenome</name>
    <dbReference type="NCBI Taxonomy" id="1076179"/>
    <lineage>
        <taxon>unclassified sequences</taxon>
        <taxon>metagenomes</taxon>
        <taxon>ecological metagenomes</taxon>
    </lineage>
</organism>
<comment type="caution">
    <text evidence="1">The sequence shown here is derived from an EMBL/GenBank/DDBJ whole genome shotgun (WGS) entry which is preliminary data.</text>
</comment>
<gene>
    <name evidence="1" type="ORF">SDC9_134021</name>
</gene>
<accession>A0A645DD15</accession>
<proteinExistence type="predicted"/>
<sequence>MQKFMTGEGEILSGHEALIDTMKDCIVNMLGALVIVSWGYIHLKHQEKRLSNLSRVHQKVEENNSERHKKEE</sequence>